<proteinExistence type="predicted"/>
<feature type="domain" description="DM13" evidence="5">
    <location>
        <begin position="149"/>
        <end position="256"/>
    </location>
</feature>
<dbReference type="FunCoup" id="E0VVB8">
    <property type="interactions" value="5"/>
</dbReference>
<dbReference type="KEGG" id="phu:Phum_PHUM461040"/>
<dbReference type="Pfam" id="PF10517">
    <property type="entry name" value="DM13"/>
    <property type="match status" value="2"/>
</dbReference>
<dbReference type="HOGENOM" id="CLU_007940_0_0_1"/>
<dbReference type="AlphaFoldDB" id="E0VVB8"/>
<feature type="domain" description="DM13" evidence="5">
    <location>
        <begin position="33"/>
        <end position="140"/>
    </location>
</feature>
<dbReference type="RefSeq" id="XP_002430062.1">
    <property type="nucleotide sequence ID" value="XM_002430017.1"/>
</dbReference>
<keyword evidence="1" id="KW-0677">Repeat</keyword>
<dbReference type="InterPro" id="IPR052126">
    <property type="entry name" value="Spindle_Org/Thrombomodulin"/>
</dbReference>
<keyword evidence="2" id="KW-1133">Transmembrane helix</keyword>
<reference evidence="7" key="3">
    <citation type="submission" date="2020-05" db="UniProtKB">
        <authorList>
            <consortium name="EnsemblMetazoa"/>
        </authorList>
    </citation>
    <scope>IDENTIFICATION</scope>
    <source>
        <strain evidence="7">USDA</strain>
    </source>
</reference>
<dbReference type="PROSITE" id="PS51549">
    <property type="entry name" value="DM13"/>
    <property type="match status" value="2"/>
</dbReference>
<dbReference type="CDD" id="cd09631">
    <property type="entry name" value="DOMON_DOH"/>
    <property type="match status" value="1"/>
</dbReference>
<dbReference type="EMBL" id="DS235806">
    <property type="protein sequence ID" value="EEB17324.1"/>
    <property type="molecule type" value="Genomic_DNA"/>
</dbReference>
<dbReference type="eggNOG" id="KOG4731">
    <property type="taxonomic scope" value="Eukaryota"/>
</dbReference>
<dbReference type="VEuPathDB" id="VectorBase:PHUM461040"/>
<reference evidence="6" key="2">
    <citation type="submission" date="2007-04" db="EMBL/GenBank/DDBJ databases">
        <title>The genome of the human body louse.</title>
        <authorList>
            <consortium name="The Human Body Louse Genome Consortium"/>
            <person name="Kirkness E."/>
            <person name="Walenz B."/>
            <person name="Hass B."/>
            <person name="Bruggner R."/>
            <person name="Strausberg R."/>
        </authorList>
    </citation>
    <scope>NUCLEOTIDE SEQUENCE</scope>
    <source>
        <strain evidence="6">USDA</strain>
    </source>
</reference>
<keyword evidence="2" id="KW-0812">Transmembrane</keyword>
<dbReference type="PROSITE" id="PS50836">
    <property type="entry name" value="DOMON"/>
    <property type="match status" value="1"/>
</dbReference>
<evidence type="ECO:0000256" key="1">
    <source>
        <dbReference type="ARBA" id="ARBA00022737"/>
    </source>
</evidence>
<reference evidence="6" key="1">
    <citation type="submission" date="2007-04" db="EMBL/GenBank/DDBJ databases">
        <title>Annotation of Pediculus humanus corporis strain USDA.</title>
        <authorList>
            <person name="Kirkness E."/>
            <person name="Hannick L."/>
            <person name="Hass B."/>
            <person name="Bruggner R."/>
            <person name="Lawson D."/>
            <person name="Bidwell S."/>
            <person name="Joardar V."/>
            <person name="Caler E."/>
            <person name="Walenz B."/>
            <person name="Inman J."/>
            <person name="Schobel S."/>
            <person name="Galinsky K."/>
            <person name="Amedeo P."/>
            <person name="Strausberg R."/>
        </authorList>
    </citation>
    <scope>NUCLEOTIDE SEQUENCE</scope>
    <source>
        <strain evidence="6">USDA</strain>
    </source>
</reference>
<dbReference type="SMART" id="SM00664">
    <property type="entry name" value="DoH"/>
    <property type="match status" value="1"/>
</dbReference>
<evidence type="ECO:0000313" key="6">
    <source>
        <dbReference type="EMBL" id="EEB17324.1"/>
    </source>
</evidence>
<dbReference type="EnsemblMetazoa" id="PHUM461040-RA">
    <property type="protein sequence ID" value="PHUM461040-PA"/>
    <property type="gene ID" value="PHUM461040"/>
</dbReference>
<evidence type="ECO:0000259" key="4">
    <source>
        <dbReference type="PROSITE" id="PS50836"/>
    </source>
</evidence>
<evidence type="ECO:0000259" key="5">
    <source>
        <dbReference type="PROSITE" id="PS51549"/>
    </source>
</evidence>
<dbReference type="Pfam" id="PF03351">
    <property type="entry name" value="DOMON"/>
    <property type="match status" value="1"/>
</dbReference>
<evidence type="ECO:0000313" key="8">
    <source>
        <dbReference type="Proteomes" id="UP000009046"/>
    </source>
</evidence>
<dbReference type="OrthoDB" id="2448405at2759"/>
<name>E0VVB8_PEDHC</name>
<dbReference type="PANTHER" id="PTHR24036">
    <property type="entry name" value="SKELETOR-RELATED"/>
    <property type="match status" value="1"/>
</dbReference>
<sequence>MNKIKLVIRWGIFLCTIFFQDVKCDEEDGPYRGKYLGKLNSYHHQVSGEVYAVDDYTLLLIQFSYDGNGADTFFWAGASNRPGPQGFIVPDEYGKTNVLERYFNKDLTITLPDNKKITEIKWFAIYDLSSQNAFGDVYIPEEFEPPALQKISQLSSKSHGVKSSSFEVIDSKTVKLTEFYYNGKASQAYFWVGVGPQPSSKGFKVPDEYGYLNPLRAYKEEDVTLELPGDLTIFDIDWFSIFDLENNENFGSVIIPDGLNVPPSLVQIIEHKTSLPNCYQLHKNYRVSWEIFGPQITIQLAAQIGENDYMAFGLSGSSEKSQMMGADVAVAYIDSFRGYATDYNITGLAPCSRVLGQYKGVCRDDMVGGIDNNQLYTFSRENGINIVTYRRTLISSDSGDKSYPTDGPAYVVWAFGQLDHNKEPSFHDYYLKSDLKLELNKKEPENNCFSFTRSREQYREPWDKNEIFDRSIRVFTATVGPPGGKRGYQGLTGMTSNALAWYINGKLIPELWMRRGLTYSFKVYGGNNPHSAETYHPLIITTEPHGGLETLSEAAQRQIRVLAGVEFTRRGQPRPTAAGPLCISKHNKRDRRLDDDFETFKKFNRSLVFTCEKGDPAILEITPNSSWPDVVYYNSFTHSNMGWKIHIVDNYNVRDSGSIKYSFTFTYIITLLAILLRVR</sequence>
<dbReference type="STRING" id="121224.E0VVB8"/>
<feature type="domain" description="DOMON" evidence="4">
    <location>
        <begin position="283"/>
        <end position="416"/>
    </location>
</feature>
<dbReference type="GeneID" id="8238429"/>
<evidence type="ECO:0008006" key="9">
    <source>
        <dbReference type="Google" id="ProtNLM"/>
    </source>
</evidence>
<protein>
    <recommendedName>
        <fullName evidence="9">Protein Skeletor</fullName>
    </recommendedName>
</protein>
<organism>
    <name type="scientific">Pediculus humanus subsp. corporis</name>
    <name type="common">Body louse</name>
    <dbReference type="NCBI Taxonomy" id="121224"/>
    <lineage>
        <taxon>Eukaryota</taxon>
        <taxon>Metazoa</taxon>
        <taxon>Ecdysozoa</taxon>
        <taxon>Arthropoda</taxon>
        <taxon>Hexapoda</taxon>
        <taxon>Insecta</taxon>
        <taxon>Pterygota</taxon>
        <taxon>Neoptera</taxon>
        <taxon>Paraneoptera</taxon>
        <taxon>Psocodea</taxon>
        <taxon>Troctomorpha</taxon>
        <taxon>Phthiraptera</taxon>
        <taxon>Anoplura</taxon>
        <taxon>Pediculidae</taxon>
        <taxon>Pediculus</taxon>
    </lineage>
</organism>
<dbReference type="InterPro" id="IPR019545">
    <property type="entry name" value="DM13_domain"/>
</dbReference>
<accession>E0VVB8</accession>
<dbReference type="Proteomes" id="UP000009046">
    <property type="component" value="Unassembled WGS sequence"/>
</dbReference>
<keyword evidence="3" id="KW-0732">Signal</keyword>
<dbReference type="InterPro" id="IPR005018">
    <property type="entry name" value="DOMON_domain"/>
</dbReference>
<feature type="transmembrane region" description="Helical" evidence="2">
    <location>
        <begin position="661"/>
        <end position="678"/>
    </location>
</feature>
<dbReference type="InParanoid" id="E0VVB8"/>
<dbReference type="OMA" id="SFTHANM"/>
<evidence type="ECO:0000256" key="3">
    <source>
        <dbReference type="SAM" id="SignalP"/>
    </source>
</evidence>
<keyword evidence="2" id="KW-0472">Membrane</keyword>
<dbReference type="SMART" id="SM00686">
    <property type="entry name" value="DM13"/>
    <property type="match status" value="2"/>
</dbReference>
<gene>
    <name evidence="7" type="primary">8238429</name>
    <name evidence="6" type="ORF">Phum_PHUM461040</name>
</gene>
<dbReference type="EMBL" id="AAZO01005603">
    <property type="status" value="NOT_ANNOTATED_CDS"/>
    <property type="molecule type" value="Genomic_DNA"/>
</dbReference>
<evidence type="ECO:0000313" key="7">
    <source>
        <dbReference type="EnsemblMetazoa" id="PHUM461040-PA"/>
    </source>
</evidence>
<feature type="chain" id="PRO_5014570225" description="Protein Skeletor" evidence="3">
    <location>
        <begin position="25"/>
        <end position="679"/>
    </location>
</feature>
<dbReference type="PANTHER" id="PTHR24036:SF16">
    <property type="entry name" value="KNICKKOPF"/>
    <property type="match status" value="1"/>
</dbReference>
<dbReference type="CTD" id="8238429"/>
<dbReference type="InterPro" id="IPR045266">
    <property type="entry name" value="DOH_DOMON"/>
</dbReference>
<evidence type="ECO:0000256" key="2">
    <source>
        <dbReference type="SAM" id="Phobius"/>
    </source>
</evidence>
<keyword evidence="8" id="KW-1185">Reference proteome</keyword>
<feature type="signal peptide" evidence="3">
    <location>
        <begin position="1"/>
        <end position="24"/>
    </location>
</feature>